<comment type="caution">
    <text evidence="5">The sequence shown here is derived from an EMBL/GenBank/DDBJ whole genome shotgun (WGS) entry which is preliminary data.</text>
</comment>
<reference evidence="5 6" key="1">
    <citation type="submission" date="2021-03" db="EMBL/GenBank/DDBJ databases">
        <title>Antimicrobial resistance genes in bacteria isolated from Japanese honey, and their potential for conferring macrolide and lincosamide resistance in the American foulbrood pathogen Paenibacillus larvae.</title>
        <authorList>
            <person name="Okamoto M."/>
            <person name="Kumagai M."/>
            <person name="Kanamori H."/>
            <person name="Takamatsu D."/>
        </authorList>
    </citation>
    <scope>NUCLEOTIDE SEQUENCE [LARGE SCALE GENOMIC DNA]</scope>
    <source>
        <strain evidence="5 6">J1TS3</strain>
    </source>
</reference>
<proteinExistence type="inferred from homology"/>
<evidence type="ECO:0000256" key="2">
    <source>
        <dbReference type="ARBA" id="ARBA00022679"/>
    </source>
</evidence>
<evidence type="ECO:0000256" key="3">
    <source>
        <dbReference type="ARBA" id="ARBA00022691"/>
    </source>
</evidence>
<sequence>MKYSIVYGDPPWRYKQSKGKGVAENHYPTMSLNDICSLPIDTISHKDSVLFLWTTFPMLQEALQVIIAWGYTFKTVAFVWVKQNKSGNGFFFGLGHWTRSNAEICLLAVKGRPKRVSKKVHQLIVSPVEGHSKKPDMARDKIVELMGDVPRIELFARQRAAGWDAWGNEVENSLSLENLQRE</sequence>
<dbReference type="Proteomes" id="UP000680279">
    <property type="component" value="Unassembled WGS sequence"/>
</dbReference>
<dbReference type="GO" id="GO:0032259">
    <property type="term" value="P:methylation"/>
    <property type="evidence" value="ECO:0007669"/>
    <property type="project" value="UniProtKB-KW"/>
</dbReference>
<evidence type="ECO:0000313" key="5">
    <source>
        <dbReference type="EMBL" id="GIN20218.1"/>
    </source>
</evidence>
<evidence type="ECO:0000313" key="6">
    <source>
        <dbReference type="Proteomes" id="UP000680279"/>
    </source>
</evidence>
<dbReference type="InterPro" id="IPR029063">
    <property type="entry name" value="SAM-dependent_MTases_sf"/>
</dbReference>
<comment type="similarity">
    <text evidence="4">Belongs to the MT-A70-like family.</text>
</comment>
<dbReference type="SUPFAM" id="SSF53335">
    <property type="entry name" value="S-adenosyl-L-methionine-dependent methyltransferases"/>
    <property type="match status" value="1"/>
</dbReference>
<accession>A0ABQ4K5U6</accession>
<dbReference type="PANTHER" id="PTHR12829:SF7">
    <property type="entry name" value="N6-ADENOSINE-METHYLTRANSFERASE CATALYTIC SUBUNIT"/>
    <property type="match status" value="1"/>
</dbReference>
<dbReference type="InterPro" id="IPR002052">
    <property type="entry name" value="DNA_methylase_N6_adenine_CS"/>
</dbReference>
<dbReference type="InterPro" id="IPR007757">
    <property type="entry name" value="MT-A70-like"/>
</dbReference>
<evidence type="ECO:0000256" key="4">
    <source>
        <dbReference type="PROSITE-ProRule" id="PRU00489"/>
    </source>
</evidence>
<keyword evidence="3" id="KW-0949">S-adenosyl-L-methionine</keyword>
<dbReference type="PROSITE" id="PS00092">
    <property type="entry name" value="N6_MTASE"/>
    <property type="match status" value="1"/>
</dbReference>
<keyword evidence="2" id="KW-0808">Transferase</keyword>
<dbReference type="PROSITE" id="PS51143">
    <property type="entry name" value="MT_A70"/>
    <property type="match status" value="1"/>
</dbReference>
<keyword evidence="1 5" id="KW-0489">Methyltransferase</keyword>
<evidence type="ECO:0000256" key="1">
    <source>
        <dbReference type="ARBA" id="ARBA00022603"/>
    </source>
</evidence>
<gene>
    <name evidence="5" type="ORF">J1TS3_13520</name>
</gene>
<name>A0ABQ4K5U6_9BACI</name>
<keyword evidence="6" id="KW-1185">Reference proteome</keyword>
<dbReference type="PANTHER" id="PTHR12829">
    <property type="entry name" value="N6-ADENOSINE-METHYLTRANSFERASE"/>
    <property type="match status" value="1"/>
</dbReference>
<protein>
    <submittedName>
        <fullName evidence="5">Adenine methylase</fullName>
    </submittedName>
</protein>
<dbReference type="EMBL" id="BOQT01000003">
    <property type="protein sequence ID" value="GIN20218.1"/>
    <property type="molecule type" value="Genomic_DNA"/>
</dbReference>
<dbReference type="RefSeq" id="WP_018705634.1">
    <property type="nucleotide sequence ID" value="NZ_BOQT01000003.1"/>
</dbReference>
<organism evidence="5 6">
    <name type="scientific">Siminovitchia fordii</name>
    <dbReference type="NCBI Taxonomy" id="254759"/>
    <lineage>
        <taxon>Bacteria</taxon>
        <taxon>Bacillati</taxon>
        <taxon>Bacillota</taxon>
        <taxon>Bacilli</taxon>
        <taxon>Bacillales</taxon>
        <taxon>Bacillaceae</taxon>
        <taxon>Siminovitchia</taxon>
    </lineage>
</organism>
<dbReference type="GO" id="GO:0008168">
    <property type="term" value="F:methyltransferase activity"/>
    <property type="evidence" value="ECO:0007669"/>
    <property type="project" value="UniProtKB-KW"/>
</dbReference>
<dbReference type="Pfam" id="PF05063">
    <property type="entry name" value="MT-A70"/>
    <property type="match status" value="1"/>
</dbReference>